<comment type="subcellular location">
    <subcellularLocation>
        <location evidence="1">Membrane</location>
        <topology evidence="1">Multi-pass membrane protein</topology>
    </subcellularLocation>
</comment>
<dbReference type="SMART" id="SM00304">
    <property type="entry name" value="HAMP"/>
    <property type="match status" value="1"/>
</dbReference>
<evidence type="ECO:0000259" key="10">
    <source>
        <dbReference type="PROSITE" id="PS50885"/>
    </source>
</evidence>
<feature type="domain" description="Methyl-accepting transducer" evidence="9">
    <location>
        <begin position="402"/>
        <end position="638"/>
    </location>
</feature>
<evidence type="ECO:0000313" key="11">
    <source>
        <dbReference type="EMBL" id="THF65218.1"/>
    </source>
</evidence>
<dbReference type="PANTHER" id="PTHR32089:SF119">
    <property type="entry name" value="METHYL-ACCEPTING CHEMOTAXIS PROTEIN CTPL"/>
    <property type="match status" value="1"/>
</dbReference>
<evidence type="ECO:0000256" key="5">
    <source>
        <dbReference type="ARBA" id="ARBA00023224"/>
    </source>
</evidence>
<dbReference type="Gene3D" id="1.10.287.950">
    <property type="entry name" value="Methyl-accepting chemotaxis protein"/>
    <property type="match status" value="1"/>
</dbReference>
<feature type="transmembrane region" description="Helical" evidence="8">
    <location>
        <begin position="21"/>
        <end position="40"/>
    </location>
</feature>
<proteinExistence type="inferred from homology"/>
<dbReference type="Proteomes" id="UP000307956">
    <property type="component" value="Unassembled WGS sequence"/>
</dbReference>
<accession>A0A4S4AYJ9</accession>
<dbReference type="GO" id="GO:0007165">
    <property type="term" value="P:signal transduction"/>
    <property type="evidence" value="ECO:0007669"/>
    <property type="project" value="UniProtKB-KW"/>
</dbReference>
<organism evidence="11 12">
    <name type="scientific">Pseudothauera rhizosphaerae</name>
    <dbReference type="NCBI Taxonomy" id="2565932"/>
    <lineage>
        <taxon>Bacteria</taxon>
        <taxon>Pseudomonadati</taxon>
        <taxon>Pseudomonadota</taxon>
        <taxon>Betaproteobacteria</taxon>
        <taxon>Rhodocyclales</taxon>
        <taxon>Zoogloeaceae</taxon>
        <taxon>Pseudothauera</taxon>
    </lineage>
</organism>
<gene>
    <name evidence="11" type="ORF">E6O51_01050</name>
</gene>
<dbReference type="RefSeq" id="WP_136383111.1">
    <property type="nucleotide sequence ID" value="NZ_SSOD01000001.1"/>
</dbReference>
<evidence type="ECO:0000256" key="3">
    <source>
        <dbReference type="ARBA" id="ARBA00022989"/>
    </source>
</evidence>
<dbReference type="CDD" id="cd06225">
    <property type="entry name" value="HAMP"/>
    <property type="match status" value="1"/>
</dbReference>
<feature type="domain" description="HAMP" evidence="10">
    <location>
        <begin position="345"/>
        <end position="397"/>
    </location>
</feature>
<dbReference type="Pfam" id="PF00015">
    <property type="entry name" value="MCPsignal"/>
    <property type="match status" value="1"/>
</dbReference>
<evidence type="ECO:0000256" key="6">
    <source>
        <dbReference type="ARBA" id="ARBA00029447"/>
    </source>
</evidence>
<dbReference type="GO" id="GO:0006935">
    <property type="term" value="P:chemotaxis"/>
    <property type="evidence" value="ECO:0007669"/>
    <property type="project" value="UniProtKB-ARBA"/>
</dbReference>
<evidence type="ECO:0000313" key="12">
    <source>
        <dbReference type="Proteomes" id="UP000307956"/>
    </source>
</evidence>
<keyword evidence="4 8" id="KW-0472">Membrane</keyword>
<dbReference type="FunFam" id="1.10.287.950:FF:000001">
    <property type="entry name" value="Methyl-accepting chemotaxis sensory transducer"/>
    <property type="match status" value="1"/>
</dbReference>
<comment type="similarity">
    <text evidence="6">Belongs to the methyl-accepting chemotaxis (MCP) protein family.</text>
</comment>
<dbReference type="PROSITE" id="PS50111">
    <property type="entry name" value="CHEMOTAXIS_TRANSDUC_2"/>
    <property type="match status" value="1"/>
</dbReference>
<dbReference type="SUPFAM" id="SSF58104">
    <property type="entry name" value="Methyl-accepting chemotaxis protein (MCP) signaling domain"/>
    <property type="match status" value="1"/>
</dbReference>
<evidence type="ECO:0000259" key="9">
    <source>
        <dbReference type="PROSITE" id="PS50111"/>
    </source>
</evidence>
<feature type="transmembrane region" description="Helical" evidence="8">
    <location>
        <begin position="322"/>
        <end position="345"/>
    </location>
</feature>
<name>A0A4S4AYJ9_9RHOO</name>
<evidence type="ECO:0000256" key="7">
    <source>
        <dbReference type="PROSITE-ProRule" id="PRU00284"/>
    </source>
</evidence>
<evidence type="ECO:0000256" key="4">
    <source>
        <dbReference type="ARBA" id="ARBA00023136"/>
    </source>
</evidence>
<evidence type="ECO:0000256" key="2">
    <source>
        <dbReference type="ARBA" id="ARBA00022692"/>
    </source>
</evidence>
<dbReference type="Pfam" id="PF00672">
    <property type="entry name" value="HAMP"/>
    <property type="match status" value="1"/>
</dbReference>
<dbReference type="CDD" id="cd11386">
    <property type="entry name" value="MCP_signal"/>
    <property type="match status" value="1"/>
</dbReference>
<dbReference type="GO" id="GO:0016020">
    <property type="term" value="C:membrane"/>
    <property type="evidence" value="ECO:0007669"/>
    <property type="project" value="UniProtKB-SubCell"/>
</dbReference>
<dbReference type="InterPro" id="IPR004089">
    <property type="entry name" value="MCPsignal_dom"/>
</dbReference>
<dbReference type="InterPro" id="IPR003660">
    <property type="entry name" value="HAMP_dom"/>
</dbReference>
<reference evidence="11 12" key="1">
    <citation type="submission" date="2019-04" db="EMBL/GenBank/DDBJ databases">
        <title>Azoarcus rhizosphaerae sp. nov. isolated from rhizosphere of Ficus religiosa.</title>
        <authorList>
            <person name="Lin S.-Y."/>
            <person name="Hameed A."/>
            <person name="Hsu Y.-H."/>
            <person name="Young C.-C."/>
        </authorList>
    </citation>
    <scope>NUCLEOTIDE SEQUENCE [LARGE SCALE GENOMIC DNA]</scope>
    <source>
        <strain evidence="11 12">CC-YHH848</strain>
    </source>
</reference>
<dbReference type="AlphaFoldDB" id="A0A4S4AYJ9"/>
<keyword evidence="12" id="KW-1185">Reference proteome</keyword>
<protein>
    <submittedName>
        <fullName evidence="11">Methyl-accepting chemotaxis protein</fullName>
    </submittedName>
</protein>
<evidence type="ECO:0000256" key="8">
    <source>
        <dbReference type="SAM" id="Phobius"/>
    </source>
</evidence>
<dbReference type="OrthoDB" id="343520at2"/>
<dbReference type="PROSITE" id="PS50885">
    <property type="entry name" value="HAMP"/>
    <property type="match status" value="1"/>
</dbReference>
<keyword evidence="3 8" id="KW-1133">Transmembrane helix</keyword>
<dbReference type="EMBL" id="SSOD01000001">
    <property type="protein sequence ID" value="THF65218.1"/>
    <property type="molecule type" value="Genomic_DNA"/>
</dbReference>
<dbReference type="PANTHER" id="PTHR32089">
    <property type="entry name" value="METHYL-ACCEPTING CHEMOTAXIS PROTEIN MCPB"/>
    <property type="match status" value="1"/>
</dbReference>
<evidence type="ECO:0000256" key="1">
    <source>
        <dbReference type="ARBA" id="ARBA00004141"/>
    </source>
</evidence>
<sequence length="674" mass="70969">MTTFFAPAILLLDRLRYPFKFLLVALVFVLASASLLYQVYSRLNDSIVATEREVAGLQLLDRSLNALLLAQQHRGLSAGVLGGSAALKAPREEKAAALREALAEVSRALAADIRWRPLQDDWTGVRGQLEALAADGLSLTAAENFTRHTGTIEVLLRWLGRLGDVSGLSRDPDAEGVALGGVMLHAVPDLTEQLGRLRARGTGIMARAAMTREEEHALLVLSGQLELGHGQLRDRLDRAAAASPALAAGLGRVLGEVGTGLDAFTGAIRSELLGGRFGMQPGDFFALGTAAIDKVVEGYRRQFHPTLAALLDARLGQLHRQMLAGIALAAAALLVVAYLLAGIYLSILRSVRELGAGAQRLASGDYRARVAFSARDELRDVADRFNAMARDVAALIGEIQGGARQVDEASTRLSVSAQQVAGGSGTQSEAASGMAAAVEQMTVGIDEISRHAATAHELAELSGRLAEEGGRVMARSTAEMHGIVREANTSAAVVRELGERARSIGGMVGAIKEIADQTNLLALNAAIEAARAGETGRGFAVVANEVRKLAERTARATEEITVVAASIQQGTDQAVRRMEAEVAQVEGGMALTERAGESMGQIGGRAGEVLLAVADISAALREQSTASAEIARNVERIAQMAEENSLAVRETAGTATSLQDLAASLTAKVERFRV</sequence>
<dbReference type="SMART" id="SM00283">
    <property type="entry name" value="MA"/>
    <property type="match status" value="1"/>
</dbReference>
<comment type="caution">
    <text evidence="11">The sequence shown here is derived from an EMBL/GenBank/DDBJ whole genome shotgun (WGS) entry which is preliminary data.</text>
</comment>
<keyword evidence="5 7" id="KW-0807">Transducer</keyword>
<keyword evidence="2 8" id="KW-0812">Transmembrane</keyword>